<dbReference type="RefSeq" id="XP_074198310.1">
    <property type="nucleotide sequence ID" value="XM_074342209.1"/>
</dbReference>
<gene>
    <name evidence="2" type="primary">EFCAB3</name>
</gene>
<evidence type="ECO:0000313" key="1">
    <source>
        <dbReference type="Proteomes" id="UP001732780"/>
    </source>
</evidence>
<reference evidence="2" key="1">
    <citation type="submission" date="2025-08" db="UniProtKB">
        <authorList>
            <consortium name="RefSeq"/>
        </authorList>
    </citation>
    <scope>IDENTIFICATION</scope>
    <source>
        <tissue evidence="2">Blood</tissue>
    </source>
</reference>
<keyword evidence="1" id="KW-1185">Reference proteome</keyword>
<protein>
    <submittedName>
        <fullName evidence="2">EF-hand calcium-binding domain-containing protein 3</fullName>
    </submittedName>
</protein>
<evidence type="ECO:0000313" key="2">
    <source>
        <dbReference type="RefSeq" id="XP_074198310.1"/>
    </source>
</evidence>
<proteinExistence type="predicted"/>
<name>A0AC58NKK7_CAMBA</name>
<accession>A0AC58NKK7</accession>
<sequence length="543" mass="60093">MEGENQAGKKTRRGAPSLRVQAAEPCPSEVTGPYEVGQTRAAAALSSLRGGRGDLSRSPEQRMPYTVPAAVAVAAAAARVPQSPSAGGSVGGASGRSGDLGAGPRCAGSREGGGARALCCARDRGAGLRIGYHEGGRGQGRGNLGTRGGGRSISPAFQDAYNFFNKDKTGCIDLHGMMCTLAKLEMTLTKHDVYNELKCADIDRDGKVNFSDFIKVLTDKNRFLKAVVPEKKTCLDLAGNPGILLFEILSKLVETSALPRKAIMEIVSYFQRKFQETTSGILWSPYAMGYGKRRFKPDICTPPSSRTAAFANAARIAIMKEKDVFKFLEELKRCSPLSDSPYSKIPIFPLFPNVDGVVMGKPFKDIQKLEMLRRKEPLNFFENYFFHKKDWKTQAANIKPIGPASGYPTDILAIDQMLKRKHNWTVSDAAAIKQHVKRATDTYHLGIALEHRKQMLNLWRKIRGDLIGIDTKNESFYDTFSTYTWSWNVCQELLSPKDLRLYDAYVNRNSFHNSVYSSSSDISECHVDTGRKRKRKGFKGFRQ</sequence>
<organism evidence="1 2">
    <name type="scientific">Camelus bactrianus</name>
    <name type="common">Bactrian camel</name>
    <dbReference type="NCBI Taxonomy" id="9837"/>
    <lineage>
        <taxon>Eukaryota</taxon>
        <taxon>Metazoa</taxon>
        <taxon>Chordata</taxon>
        <taxon>Craniata</taxon>
        <taxon>Vertebrata</taxon>
        <taxon>Euteleostomi</taxon>
        <taxon>Mammalia</taxon>
        <taxon>Eutheria</taxon>
        <taxon>Laurasiatheria</taxon>
        <taxon>Artiodactyla</taxon>
        <taxon>Tylopoda</taxon>
        <taxon>Camelidae</taxon>
        <taxon>Camelus</taxon>
    </lineage>
</organism>
<dbReference type="Proteomes" id="UP001732780">
    <property type="component" value="Chromosome 16"/>
</dbReference>